<proteinExistence type="predicted"/>
<feature type="region of interest" description="Disordered" evidence="1">
    <location>
        <begin position="68"/>
        <end position="140"/>
    </location>
</feature>
<evidence type="ECO:0000256" key="2">
    <source>
        <dbReference type="SAM" id="Phobius"/>
    </source>
</evidence>
<dbReference type="RefSeq" id="WP_085891877.1">
    <property type="nucleotide sequence ID" value="NZ_FWFL01000003.1"/>
</dbReference>
<dbReference type="Gene3D" id="1.10.150.20">
    <property type="entry name" value="5' to 3' exonuclease, C-terminal subdomain"/>
    <property type="match status" value="1"/>
</dbReference>
<keyword evidence="2" id="KW-0472">Membrane</keyword>
<feature type="compositionally biased region" description="Low complexity" evidence="1">
    <location>
        <begin position="89"/>
        <end position="104"/>
    </location>
</feature>
<evidence type="ECO:0000313" key="4">
    <source>
        <dbReference type="Proteomes" id="UP000193827"/>
    </source>
</evidence>
<reference evidence="3 4" key="1">
    <citation type="submission" date="2017-03" db="EMBL/GenBank/DDBJ databases">
        <authorList>
            <person name="Afonso C.L."/>
            <person name="Miller P.J."/>
            <person name="Scott M.A."/>
            <person name="Spackman E."/>
            <person name="Goraichik I."/>
            <person name="Dimitrov K.M."/>
            <person name="Suarez D.L."/>
            <person name="Swayne D.E."/>
        </authorList>
    </citation>
    <scope>NUCLEOTIDE SEQUENCE [LARGE SCALE GENOMIC DNA]</scope>
    <source>
        <strain evidence="3 4">CECT 8287</strain>
    </source>
</reference>
<dbReference type="Proteomes" id="UP000193827">
    <property type="component" value="Unassembled WGS sequence"/>
</dbReference>
<accession>A0A1Y5S757</accession>
<feature type="compositionally biased region" description="Acidic residues" evidence="1">
    <location>
        <begin position="115"/>
        <end position="128"/>
    </location>
</feature>
<feature type="transmembrane region" description="Helical" evidence="2">
    <location>
        <begin position="36"/>
        <end position="58"/>
    </location>
</feature>
<feature type="transmembrane region" description="Helical" evidence="2">
    <location>
        <begin position="12"/>
        <end position="30"/>
    </location>
</feature>
<organism evidence="3 4">
    <name type="scientific">Roseovarius litorisediminis</name>
    <dbReference type="NCBI Taxonomy" id="1312363"/>
    <lineage>
        <taxon>Bacteria</taxon>
        <taxon>Pseudomonadati</taxon>
        <taxon>Pseudomonadota</taxon>
        <taxon>Alphaproteobacteria</taxon>
        <taxon>Rhodobacterales</taxon>
        <taxon>Roseobacteraceae</taxon>
        <taxon>Roseovarius</taxon>
    </lineage>
</organism>
<keyword evidence="4" id="KW-1185">Reference proteome</keyword>
<dbReference type="AlphaFoldDB" id="A0A1Y5S757"/>
<evidence type="ECO:0000313" key="3">
    <source>
        <dbReference type="EMBL" id="SLN34006.1"/>
    </source>
</evidence>
<gene>
    <name evidence="3" type="ORF">PEL8287_01660</name>
</gene>
<protein>
    <submittedName>
        <fullName evidence="3">NADH dehydrogenase subunit E</fullName>
    </submittedName>
</protein>
<dbReference type="OrthoDB" id="9807941at2"/>
<keyword evidence="2" id="KW-0812">Transmembrane</keyword>
<keyword evidence="2" id="KW-1133">Transmembrane helix</keyword>
<dbReference type="EMBL" id="FWFL01000003">
    <property type="protein sequence ID" value="SLN34006.1"/>
    <property type="molecule type" value="Genomic_DNA"/>
</dbReference>
<name>A0A1Y5S757_9RHOB</name>
<sequence>MSNSGTSGSCPVICWGLALIAGLITVWSTIDAVGFVAALMLGLALAVLLGLVLTQLFCSASESHVVPSDASAPVEKRETAKPAVNKAVAPETASAAKETASAPADEVEAEKTQDSDGDGVLEGEDEGAQPETLKAARGGKADDLKQIRGVGPKLEVLLNEMGFYHFDQIAGWNANEVAWVNANLKGFKGRVTRDNWVEQARILAAGGETEFSKRVEDGGVY</sequence>
<evidence type="ECO:0000256" key="1">
    <source>
        <dbReference type="SAM" id="MobiDB-lite"/>
    </source>
</evidence>